<evidence type="ECO:0000256" key="1">
    <source>
        <dbReference type="SAM" id="MobiDB-lite"/>
    </source>
</evidence>
<dbReference type="HOGENOM" id="CLU_157991_1_0_5"/>
<dbReference type="PATRIC" id="fig|266834.11.peg.6147"/>
<proteinExistence type="predicted"/>
<reference evidence="3" key="2">
    <citation type="journal article" date="2001" name="Science">
        <title>The composite genome of the legume symbiont Sinorhizobium meliloti.</title>
        <authorList>
            <person name="Galibert F."/>
            <person name="Finan T.M."/>
            <person name="Long S.R."/>
            <person name="Puehler A."/>
            <person name="Abola P."/>
            <person name="Ampe F."/>
            <person name="Barloy-Hubler F."/>
            <person name="Barnett M.J."/>
            <person name="Becker A."/>
            <person name="Boistard P."/>
            <person name="Bothe G."/>
            <person name="Boutry M."/>
            <person name="Bowser L."/>
            <person name="Buhrmester J."/>
            <person name="Cadieu E."/>
            <person name="Capela D."/>
            <person name="Chain P."/>
            <person name="Cowie A."/>
            <person name="Davis R.W."/>
            <person name="Dreano S."/>
            <person name="Federspiel N.A."/>
            <person name="Fisher R.F."/>
            <person name="Gloux S."/>
            <person name="Godrie T."/>
            <person name="Goffeau A."/>
            <person name="Golding B."/>
            <person name="Gouzy J."/>
            <person name="Gurjal M."/>
            <person name="Hernandez-Lucas I."/>
            <person name="Hong A."/>
            <person name="Huizar L."/>
            <person name="Hyman R.W."/>
            <person name="Jones T."/>
            <person name="Kahn D."/>
            <person name="Kahn M.L."/>
            <person name="Kalman S."/>
            <person name="Keating D.H."/>
            <person name="Kiss E."/>
            <person name="Komp C."/>
            <person name="Lelaure V."/>
            <person name="Masuy D."/>
            <person name="Palm C."/>
            <person name="Peck M.C."/>
            <person name="Pohl T.M."/>
            <person name="Portetelle D."/>
            <person name="Purnelle B."/>
            <person name="Ramsperger U."/>
            <person name="Surzycki R."/>
            <person name="Thebault P."/>
            <person name="Vandenbol M."/>
            <person name="Vorhoelter F.J."/>
            <person name="Weidner S."/>
            <person name="Wells D.H."/>
            <person name="Wong K."/>
            <person name="Yeh K.-C."/>
            <person name="Batut J."/>
        </authorList>
    </citation>
    <scope>NUCLEOTIDE SEQUENCE [LARGE SCALE GENOMIC DNA]</scope>
    <source>
        <strain evidence="3">1021</strain>
        <plasmid evidence="3">Plasmid pSymB</plasmid>
    </source>
</reference>
<dbReference type="AlphaFoldDB" id="Q92UA9"/>
<gene>
    <name evidence="2" type="ORF">SM_b21400</name>
</gene>
<protein>
    <submittedName>
        <fullName evidence="2">Uncharacterized protein</fullName>
    </submittedName>
</protein>
<organism evidence="2 3">
    <name type="scientific">Rhizobium meliloti (strain 1021)</name>
    <name type="common">Ensifer meliloti</name>
    <name type="synonym">Sinorhizobium meliloti</name>
    <dbReference type="NCBI Taxonomy" id="266834"/>
    <lineage>
        <taxon>Bacteria</taxon>
        <taxon>Pseudomonadati</taxon>
        <taxon>Pseudomonadota</taxon>
        <taxon>Alphaproteobacteria</taxon>
        <taxon>Hyphomicrobiales</taxon>
        <taxon>Rhizobiaceae</taxon>
        <taxon>Sinorhizobium/Ensifer group</taxon>
        <taxon>Sinorhizobium</taxon>
    </lineage>
</organism>
<evidence type="ECO:0000313" key="2">
    <source>
        <dbReference type="EMBL" id="CAC49627.1"/>
    </source>
</evidence>
<reference evidence="2 3" key="1">
    <citation type="journal article" date="2001" name="Proc. Natl. Acad. Sci. U.S.A.">
        <title>The complete sequence of the 1,683-kb pSymB megaplasmid from the N2-fixing endosymbiont Sinorhizobium meliloti.</title>
        <authorList>
            <person name="Finan T.M."/>
            <person name="Weidner S."/>
            <person name="Wong K."/>
            <person name="Buhrmester J."/>
            <person name="Chain P."/>
            <person name="Vorholter F.J."/>
            <person name="Hernandez-Lucas I."/>
            <person name="Becker A."/>
            <person name="Cowie A."/>
            <person name="Gouzy J."/>
            <person name="Golding B."/>
            <person name="Puhler A."/>
        </authorList>
    </citation>
    <scope>NUCLEOTIDE SEQUENCE [LARGE SCALE GENOMIC DNA]</scope>
    <source>
        <strain evidence="2 3">1021</strain>
        <plasmid evidence="3">Plasmid pSymB</plasmid>
    </source>
</reference>
<feature type="region of interest" description="Disordered" evidence="1">
    <location>
        <begin position="50"/>
        <end position="78"/>
    </location>
</feature>
<evidence type="ECO:0000313" key="3">
    <source>
        <dbReference type="Proteomes" id="UP000001976"/>
    </source>
</evidence>
<dbReference type="Proteomes" id="UP000001976">
    <property type="component" value="Plasmid pSymB"/>
</dbReference>
<dbReference type="KEGG" id="sme:SM_b21400"/>
<dbReference type="PIR" id="C95995">
    <property type="entry name" value="C95995"/>
</dbReference>
<dbReference type="RefSeq" id="WP_010976050.1">
    <property type="nucleotide sequence ID" value="NC_003078.1"/>
</dbReference>
<name>Q92UA9_RHIME</name>
<sequence length="78" mass="8615">MAGKEKMKQLIWDCQKDIAADRPPESGISEHELLQMLIARLHGRQAKEALGDDWQGWGPDDDGGGEGGSPVRQDREMA</sequence>
<dbReference type="EMBL" id="AL591985">
    <property type="protein sequence ID" value="CAC49627.1"/>
    <property type="molecule type" value="Genomic_DNA"/>
</dbReference>
<keyword evidence="2" id="KW-0614">Plasmid</keyword>
<dbReference type="OrthoDB" id="8283594at2"/>
<accession>Q92UA9</accession>
<geneLocation type="plasmid" evidence="2 3">
    <name>pSymB</name>
</geneLocation>
<dbReference type="EnsemblBacteria" id="CAC49627">
    <property type="protein sequence ID" value="CAC49627"/>
    <property type="gene ID" value="SM_b21400"/>
</dbReference>
<keyword evidence="3" id="KW-1185">Reference proteome</keyword>